<proteinExistence type="predicted"/>
<dbReference type="AlphaFoldDB" id="A0A0X3PGY3"/>
<evidence type="ECO:0000313" key="1">
    <source>
        <dbReference type="EMBL" id="JAP46506.1"/>
    </source>
</evidence>
<protein>
    <submittedName>
        <fullName evidence="1">Uncharacterized protein</fullName>
    </submittedName>
</protein>
<organism evidence="1">
    <name type="scientific">Schistocephalus solidus</name>
    <name type="common">Tapeworm</name>
    <dbReference type="NCBI Taxonomy" id="70667"/>
    <lineage>
        <taxon>Eukaryota</taxon>
        <taxon>Metazoa</taxon>
        <taxon>Spiralia</taxon>
        <taxon>Lophotrochozoa</taxon>
        <taxon>Platyhelminthes</taxon>
        <taxon>Cestoda</taxon>
        <taxon>Eucestoda</taxon>
        <taxon>Diphyllobothriidea</taxon>
        <taxon>Diphyllobothriidae</taxon>
        <taxon>Schistocephalus</taxon>
    </lineage>
</organism>
<sequence>MYQSAQKRRTRRFRYISGRLPQELSSTGINTVRSDTEGISGASIISLCLLNKIVDQRFQLRGNRHGWRRKSAAYSRLARLVIFQTTSSLNRYYKSLCLEKKWGLKQHDTLTIIITQYKVNGLSLMSIR</sequence>
<name>A0A0X3PGY3_SCHSO</name>
<dbReference type="EMBL" id="GEEE01016719">
    <property type="protein sequence ID" value="JAP46506.1"/>
    <property type="molecule type" value="Transcribed_RNA"/>
</dbReference>
<reference evidence="1" key="1">
    <citation type="submission" date="2016-01" db="EMBL/GenBank/DDBJ databases">
        <title>Reference transcriptome for the parasite Schistocephalus solidus: insights into the molecular evolution of parasitism.</title>
        <authorList>
            <person name="Hebert F.O."/>
            <person name="Grambauer S."/>
            <person name="Barber I."/>
            <person name="Landry C.R."/>
            <person name="Aubin-Horth N."/>
        </authorList>
    </citation>
    <scope>NUCLEOTIDE SEQUENCE</scope>
</reference>
<gene>
    <name evidence="1" type="ORF">TR97792</name>
</gene>
<accession>A0A0X3PGY3</accession>